<name>A0A2W7HTK4_9FLAO</name>
<dbReference type="RefSeq" id="WP_111542168.1">
    <property type="nucleotide sequence ID" value="NZ_QKYV01000030.1"/>
</dbReference>
<dbReference type="EMBL" id="QKYV01000030">
    <property type="protein sequence ID" value="PZW36919.1"/>
    <property type="molecule type" value="Genomic_DNA"/>
</dbReference>
<evidence type="ECO:0000313" key="2">
    <source>
        <dbReference type="Proteomes" id="UP000249542"/>
    </source>
</evidence>
<accession>A0A2W7HTK4</accession>
<protein>
    <submittedName>
        <fullName evidence="1">Uncharacterized protein</fullName>
    </submittedName>
</protein>
<comment type="caution">
    <text evidence="1">The sequence shown here is derived from an EMBL/GenBank/DDBJ whole genome shotgun (WGS) entry which is preliminary data.</text>
</comment>
<evidence type="ECO:0000313" key="1">
    <source>
        <dbReference type="EMBL" id="PZW36919.1"/>
    </source>
</evidence>
<proteinExistence type="predicted"/>
<sequence length="182" mass="21721">MNEHLKITTQDGLVFFNDFDKRELIYYKKKNGNLVINIEVSADSTERTNSEKNLLEKNLNENLHPEADECWIELRLFHTEIQEIEELIDLIIEIDKGYEINTEYDSVAHYGIWSPKELFENEIRFEKQQGELKVIWKALSNDVNYYNHKAKKCNMELKCFLNIIGFNSESEYWEYEKKKLGV</sequence>
<keyword evidence="2" id="KW-1185">Reference proteome</keyword>
<reference evidence="1 2" key="1">
    <citation type="submission" date="2018-06" db="EMBL/GenBank/DDBJ databases">
        <title>Genomic Encyclopedia of Archaeal and Bacterial Type Strains, Phase II (KMG-II): from individual species to whole genera.</title>
        <authorList>
            <person name="Goeker M."/>
        </authorList>
    </citation>
    <scope>NUCLEOTIDE SEQUENCE [LARGE SCALE GENOMIC DNA]</scope>
    <source>
        <strain evidence="1 2">DSM 15361</strain>
    </source>
</reference>
<dbReference type="AlphaFoldDB" id="A0A2W7HTK4"/>
<organism evidence="1 2">
    <name type="scientific">Mesonia algae</name>
    <dbReference type="NCBI Taxonomy" id="213248"/>
    <lineage>
        <taxon>Bacteria</taxon>
        <taxon>Pseudomonadati</taxon>
        <taxon>Bacteroidota</taxon>
        <taxon>Flavobacteriia</taxon>
        <taxon>Flavobacteriales</taxon>
        <taxon>Flavobacteriaceae</taxon>
        <taxon>Mesonia</taxon>
    </lineage>
</organism>
<gene>
    <name evidence="1" type="ORF">LX95_02924</name>
</gene>
<dbReference type="Proteomes" id="UP000249542">
    <property type="component" value="Unassembled WGS sequence"/>
</dbReference>